<accession>A0AA39FFB7</accession>
<dbReference type="AlphaFoldDB" id="A0AA39FFB7"/>
<organism evidence="1 2">
    <name type="scientific">Microctonus hyperodae</name>
    <name type="common">Parasitoid wasp</name>
    <dbReference type="NCBI Taxonomy" id="165561"/>
    <lineage>
        <taxon>Eukaryota</taxon>
        <taxon>Metazoa</taxon>
        <taxon>Ecdysozoa</taxon>
        <taxon>Arthropoda</taxon>
        <taxon>Hexapoda</taxon>
        <taxon>Insecta</taxon>
        <taxon>Pterygota</taxon>
        <taxon>Neoptera</taxon>
        <taxon>Endopterygota</taxon>
        <taxon>Hymenoptera</taxon>
        <taxon>Apocrita</taxon>
        <taxon>Ichneumonoidea</taxon>
        <taxon>Braconidae</taxon>
        <taxon>Euphorinae</taxon>
        <taxon>Microctonus</taxon>
    </lineage>
</organism>
<reference evidence="1" key="2">
    <citation type="submission" date="2023-03" db="EMBL/GenBank/DDBJ databases">
        <authorList>
            <person name="Inwood S.N."/>
            <person name="Skelly J.G."/>
            <person name="Guhlin J."/>
            <person name="Harrop T.W.R."/>
            <person name="Goldson S.G."/>
            <person name="Dearden P.K."/>
        </authorList>
    </citation>
    <scope>NUCLEOTIDE SEQUENCE</scope>
    <source>
        <strain evidence="1">Lincoln</strain>
        <tissue evidence="1">Whole body</tissue>
    </source>
</reference>
<evidence type="ECO:0000313" key="1">
    <source>
        <dbReference type="EMBL" id="KAK0168527.1"/>
    </source>
</evidence>
<sequence>MPRGSPRPTFAVPGPVHDTLLRGEDYETGVDRGVTLRTVYALDRTVTGLGVVGGIVGGVGAGGGPGVVGICGPPTGGSLTPTDYVAAACYPSGSTITLNSVTHPQLPGIVDPATMTPTSAPAPTVATGPNNSITMSQLGTVYATKRRRRNGKS</sequence>
<dbReference type="EMBL" id="JAQQBR010001831">
    <property type="protein sequence ID" value="KAK0168527.1"/>
    <property type="molecule type" value="Genomic_DNA"/>
</dbReference>
<dbReference type="Proteomes" id="UP001168972">
    <property type="component" value="Unassembled WGS sequence"/>
</dbReference>
<name>A0AA39FFB7_MICHY</name>
<comment type="caution">
    <text evidence="1">The sequence shown here is derived from an EMBL/GenBank/DDBJ whole genome shotgun (WGS) entry which is preliminary data.</text>
</comment>
<protein>
    <submittedName>
        <fullName evidence="1">Uncharacterized protein</fullName>
    </submittedName>
</protein>
<proteinExistence type="predicted"/>
<evidence type="ECO:0000313" key="2">
    <source>
        <dbReference type="Proteomes" id="UP001168972"/>
    </source>
</evidence>
<gene>
    <name evidence="1" type="ORF">PV327_002314</name>
</gene>
<reference evidence="1" key="1">
    <citation type="journal article" date="2023" name="bioRxiv">
        <title>Scaffold-level genome assemblies of two parasitoid biocontrol wasps reveal the parthenogenesis mechanism and an associated novel virus.</title>
        <authorList>
            <person name="Inwood S."/>
            <person name="Skelly J."/>
            <person name="Guhlin J."/>
            <person name="Harrop T."/>
            <person name="Goldson S."/>
            <person name="Dearden P."/>
        </authorList>
    </citation>
    <scope>NUCLEOTIDE SEQUENCE</scope>
    <source>
        <strain evidence="1">Lincoln</strain>
        <tissue evidence="1">Whole body</tissue>
    </source>
</reference>
<keyword evidence="2" id="KW-1185">Reference proteome</keyword>